<accession>A0ABV9TDH2</accession>
<dbReference type="Proteomes" id="UP001595926">
    <property type="component" value="Unassembled WGS sequence"/>
</dbReference>
<dbReference type="RefSeq" id="WP_119331143.1">
    <property type="nucleotide sequence ID" value="NZ_JBHSJH010000003.1"/>
</dbReference>
<reference evidence="3" key="1">
    <citation type="journal article" date="2019" name="Int. J. Syst. Evol. Microbiol.">
        <title>The Global Catalogue of Microorganisms (GCM) 10K type strain sequencing project: providing services to taxonomists for standard genome sequencing and annotation.</title>
        <authorList>
            <consortium name="The Broad Institute Genomics Platform"/>
            <consortium name="The Broad Institute Genome Sequencing Center for Infectious Disease"/>
            <person name="Wu L."/>
            <person name="Ma J."/>
        </authorList>
    </citation>
    <scope>NUCLEOTIDE SEQUENCE [LARGE SCALE GENOMIC DNA]</scope>
    <source>
        <strain evidence="3">CGMCC 1.13718</strain>
    </source>
</reference>
<sequence>MINYVIAFLVATIIYLIVIGYIKNLFPISKFLKFVIYMCISTVSLPAVNHIMQYFGENNTEYTSEEFSNDQPQTIIVERDGTIVNE</sequence>
<organism evidence="2 3">
    <name type="scientific">Pseudofrancisella aestuarii</name>
    <dbReference type="NCBI Taxonomy" id="2670347"/>
    <lineage>
        <taxon>Bacteria</taxon>
        <taxon>Pseudomonadati</taxon>
        <taxon>Pseudomonadota</taxon>
        <taxon>Gammaproteobacteria</taxon>
        <taxon>Thiotrichales</taxon>
        <taxon>Francisellaceae</taxon>
        <taxon>Pseudofrancisella</taxon>
    </lineage>
</organism>
<proteinExistence type="predicted"/>
<keyword evidence="1" id="KW-0472">Membrane</keyword>
<evidence type="ECO:0000256" key="1">
    <source>
        <dbReference type="SAM" id="Phobius"/>
    </source>
</evidence>
<evidence type="ECO:0000313" key="3">
    <source>
        <dbReference type="Proteomes" id="UP001595926"/>
    </source>
</evidence>
<gene>
    <name evidence="2" type="ORF">ACFPDQ_07260</name>
</gene>
<keyword evidence="3" id="KW-1185">Reference proteome</keyword>
<comment type="caution">
    <text evidence="2">The sequence shown here is derived from an EMBL/GenBank/DDBJ whole genome shotgun (WGS) entry which is preliminary data.</text>
</comment>
<feature type="transmembrane region" description="Helical" evidence="1">
    <location>
        <begin position="6"/>
        <end position="22"/>
    </location>
</feature>
<feature type="transmembrane region" description="Helical" evidence="1">
    <location>
        <begin position="34"/>
        <end position="55"/>
    </location>
</feature>
<protein>
    <submittedName>
        <fullName evidence="2">Uncharacterized protein</fullName>
    </submittedName>
</protein>
<dbReference type="EMBL" id="JBHSJH010000003">
    <property type="protein sequence ID" value="MFC4892846.1"/>
    <property type="molecule type" value="Genomic_DNA"/>
</dbReference>
<keyword evidence="1" id="KW-0812">Transmembrane</keyword>
<evidence type="ECO:0000313" key="2">
    <source>
        <dbReference type="EMBL" id="MFC4892846.1"/>
    </source>
</evidence>
<name>A0ABV9TDH2_9GAMM</name>
<keyword evidence="1" id="KW-1133">Transmembrane helix</keyword>